<evidence type="ECO:0000313" key="3">
    <source>
        <dbReference type="EMBL" id="GJN93064.1"/>
    </source>
</evidence>
<feature type="compositionally biased region" description="Low complexity" evidence="1">
    <location>
        <begin position="782"/>
        <end position="792"/>
    </location>
</feature>
<dbReference type="PANTHER" id="PTHR36102">
    <property type="entry name" value="CHROMOSOME 10, WHOLE GENOME SHOTGUN SEQUENCE"/>
    <property type="match status" value="1"/>
</dbReference>
<dbReference type="Proteomes" id="UP001342314">
    <property type="component" value="Unassembled WGS sequence"/>
</dbReference>
<feature type="compositionally biased region" description="Polar residues" evidence="1">
    <location>
        <begin position="530"/>
        <end position="552"/>
    </location>
</feature>
<feature type="compositionally biased region" description="Basic and acidic residues" evidence="1">
    <location>
        <begin position="553"/>
        <end position="562"/>
    </location>
</feature>
<dbReference type="PANTHER" id="PTHR36102:SF1">
    <property type="entry name" value="YDR124W-LIKE HELICAL BUNDLE DOMAIN-CONTAINING PROTEIN"/>
    <property type="match status" value="1"/>
</dbReference>
<comment type="caution">
    <text evidence="3">The sequence shown here is derived from an EMBL/GenBank/DDBJ whole genome shotgun (WGS) entry which is preliminary data.</text>
</comment>
<keyword evidence="4" id="KW-1185">Reference proteome</keyword>
<feature type="region of interest" description="Disordered" evidence="1">
    <location>
        <begin position="698"/>
        <end position="945"/>
    </location>
</feature>
<feature type="compositionally biased region" description="Low complexity" evidence="1">
    <location>
        <begin position="867"/>
        <end position="876"/>
    </location>
</feature>
<feature type="compositionally biased region" description="Pro residues" evidence="1">
    <location>
        <begin position="718"/>
        <end position="727"/>
    </location>
</feature>
<feature type="region of interest" description="Disordered" evidence="1">
    <location>
        <begin position="168"/>
        <end position="251"/>
    </location>
</feature>
<feature type="compositionally biased region" description="Pro residues" evidence="1">
    <location>
        <begin position="737"/>
        <end position="750"/>
    </location>
</feature>
<gene>
    <name evidence="3" type="ORF">Rhopal_006109-T1</name>
</gene>
<feature type="compositionally biased region" description="Low complexity" evidence="1">
    <location>
        <begin position="447"/>
        <end position="478"/>
    </location>
</feature>
<organism evidence="3 4">
    <name type="scientific">Rhodotorula paludigena</name>
    <dbReference type="NCBI Taxonomy" id="86838"/>
    <lineage>
        <taxon>Eukaryota</taxon>
        <taxon>Fungi</taxon>
        <taxon>Dikarya</taxon>
        <taxon>Basidiomycota</taxon>
        <taxon>Pucciniomycotina</taxon>
        <taxon>Microbotryomycetes</taxon>
        <taxon>Sporidiobolales</taxon>
        <taxon>Sporidiobolaceae</taxon>
        <taxon>Rhodotorula</taxon>
    </lineage>
</organism>
<evidence type="ECO:0000256" key="1">
    <source>
        <dbReference type="SAM" id="MobiDB-lite"/>
    </source>
</evidence>
<feature type="region of interest" description="Disordered" evidence="1">
    <location>
        <begin position="416"/>
        <end position="484"/>
    </location>
</feature>
<feature type="region of interest" description="Disordered" evidence="1">
    <location>
        <begin position="502"/>
        <end position="625"/>
    </location>
</feature>
<dbReference type="Pfam" id="PF11001">
    <property type="entry name" value="AFUB_07903_YDR124W_hel"/>
    <property type="match status" value="1"/>
</dbReference>
<evidence type="ECO:0000259" key="2">
    <source>
        <dbReference type="Pfam" id="PF11001"/>
    </source>
</evidence>
<sequence length="1070" mass="113450">MPPSPTKAPAASGRKVVGQPYELEGDGLRKADHHYREARTQILRTLGKSAHRNGSQFAILWVTPDGRSEAFASEALQDRLQNWLGKEAQAEARELVRRHRAERDQRRRAGLEVLAGDKVFGTAGEIVAHAETTKGTFVSDGDAMDMGDSEEGALSGRVPILIDPSTLLSPDDLSLPPPPAPFGNDDSLPAPSAVGGASPVLGNDLSPPAFSHGLPGTATSSRFNGSAHELGPSPRLSAASAPSPAGSSSSPFLAPSAVAPVPPVTSPVPSRLIRRTFTPDELVDWYSERFGALWHKVDKIVCKAWIKTVEPQKQTKFQYQRGDKTKPGWWPESVRHKEPDHLAKPERITLLVHLLRNGPASVDELQLATGAVSAHIPHEKMRILREIYDIAKQEKEAVERSNDGTFATLTVALEALTSPKEDEPDEPKQHNTRHRARRSIGQNGELSASMPASAPPHATTASPLQQQQQQQAPTQQTPRGANRLQPYPLARSQSVSDVYTAANGSATGADGPFAMPGPARSPGAGAGTPSMSRSQSLAGPITSSGRPRNVSLSKRDTPKDGAELLATPYPAGKVSRATVTPGRPGSAAPGSPLAPSATSMSRSFSASAVGGSGGTAPGSSATKRTAKAAAIDDSVASPAMLKSRSRLSQQHFDQMVLGAADSGAAHRRGTQSAQVVQQPRFEPLYEQQQQPQLPPNFQLHQHHQQQLAQMQLQQQPQHMPPHQPPRAPLHHAHSQPLPLPHQRPPAPPSHAHPHAPQHAQMLPAAPPGQILVYGPFPPGTAPPNLAHAPPLARQSSQQSMGAPSATVHVLPAPPPLHSSFHQLSPGLQPHHQFAASSPHLPQPPAHMQQQHQQQHPHPHQHQHHQQHVAAQMQLHMQHSHGATEYDAFSAPPPPAHHMHPHSQSRSPYLGGSSHPSPAASSSQPHLAQAPVPRAGSAAGSSYPTPTTASYASPFLGAVGTPGSVHQAGGADGFLAPPLAGGSGTSDPDWSAFVQPLEGLGLGVDVDPSGGLAFEDGYYGGEGEDEFAMLSSSVPGAGLGMEEVQARIQQRERDEARRRYEEHAFGVAGMV</sequence>
<evidence type="ECO:0000313" key="4">
    <source>
        <dbReference type="Proteomes" id="UP001342314"/>
    </source>
</evidence>
<feature type="compositionally biased region" description="Low complexity" evidence="1">
    <location>
        <begin position="514"/>
        <end position="529"/>
    </location>
</feature>
<feature type="compositionally biased region" description="Low complexity" evidence="1">
    <location>
        <begin position="909"/>
        <end position="930"/>
    </location>
</feature>
<dbReference type="AlphaFoldDB" id="A0AAV5GV17"/>
<proteinExistence type="predicted"/>
<feature type="compositionally biased region" description="Low complexity" evidence="1">
    <location>
        <begin position="581"/>
        <end position="609"/>
    </location>
</feature>
<feature type="compositionally biased region" description="Low complexity" evidence="1">
    <location>
        <begin position="698"/>
        <end position="717"/>
    </location>
</feature>
<feature type="compositionally biased region" description="Low complexity" evidence="1">
    <location>
        <begin position="754"/>
        <end position="763"/>
    </location>
</feature>
<accession>A0AAV5GV17</accession>
<dbReference type="InterPro" id="IPR047092">
    <property type="entry name" value="AFUB_07903/YDR124W-like_hel"/>
</dbReference>
<name>A0AAV5GV17_9BASI</name>
<feature type="compositionally biased region" description="Basic residues" evidence="1">
    <location>
        <begin position="854"/>
        <end position="866"/>
    </location>
</feature>
<dbReference type="InterPro" id="IPR021264">
    <property type="entry name" value="AFUB_079030/YDR124W-like"/>
</dbReference>
<protein>
    <recommendedName>
        <fullName evidence="2">Subtelomeric hrmA-associated cluster protein AFUB-079030/YDR124W-like helical bundle domain-containing protein</fullName>
    </recommendedName>
</protein>
<feature type="domain" description="Subtelomeric hrmA-associated cluster protein AFUB-079030/YDR124W-like helical bundle" evidence="2">
    <location>
        <begin position="281"/>
        <end position="392"/>
    </location>
</feature>
<dbReference type="EMBL" id="BQKY01000013">
    <property type="protein sequence ID" value="GJN93064.1"/>
    <property type="molecule type" value="Genomic_DNA"/>
</dbReference>
<feature type="compositionally biased region" description="Low complexity" evidence="1">
    <location>
        <begin position="232"/>
        <end position="251"/>
    </location>
</feature>
<feature type="region of interest" description="Disordered" evidence="1">
    <location>
        <begin position="1"/>
        <end position="20"/>
    </location>
</feature>
<reference evidence="3 4" key="1">
    <citation type="submission" date="2021-12" db="EMBL/GenBank/DDBJ databases">
        <title>High titer production of polyol ester of fatty acids by Rhodotorula paludigena BS15 towards product separation-free biomass refinery.</title>
        <authorList>
            <person name="Mano J."/>
            <person name="Ono H."/>
            <person name="Tanaka T."/>
            <person name="Naito K."/>
            <person name="Sushida H."/>
            <person name="Ike M."/>
            <person name="Tokuyasu K."/>
            <person name="Kitaoka M."/>
        </authorList>
    </citation>
    <scope>NUCLEOTIDE SEQUENCE [LARGE SCALE GENOMIC DNA]</scope>
    <source>
        <strain evidence="3 4">BS15</strain>
    </source>
</reference>